<evidence type="ECO:0000256" key="1">
    <source>
        <dbReference type="ARBA" id="ARBA00009183"/>
    </source>
</evidence>
<evidence type="ECO:0000256" key="4">
    <source>
        <dbReference type="ARBA" id="ARBA00023002"/>
    </source>
</evidence>
<evidence type="ECO:0000256" key="2">
    <source>
        <dbReference type="ARBA" id="ARBA00022630"/>
    </source>
</evidence>
<evidence type="ECO:0000313" key="6">
    <source>
        <dbReference type="EMBL" id="KAK6225234.1"/>
    </source>
</evidence>
<dbReference type="Gene3D" id="3.50.50.60">
    <property type="entry name" value="FAD/NAD(P)-binding domain"/>
    <property type="match status" value="2"/>
</dbReference>
<keyword evidence="7" id="KW-1185">Reference proteome</keyword>
<feature type="compositionally biased region" description="Low complexity" evidence="5">
    <location>
        <begin position="80"/>
        <end position="91"/>
    </location>
</feature>
<feature type="region of interest" description="Disordered" evidence="5">
    <location>
        <begin position="379"/>
        <end position="399"/>
    </location>
</feature>
<gene>
    <name evidence="6" type="ORF">QIS74_01281</name>
</gene>
<dbReference type="InterPro" id="IPR050346">
    <property type="entry name" value="FMO-like"/>
</dbReference>
<name>A0AAV9TPF8_9PEZI</name>
<keyword evidence="2" id="KW-0285">Flavoprotein</keyword>
<dbReference type="Pfam" id="PF00743">
    <property type="entry name" value="FMO-like"/>
    <property type="match status" value="1"/>
</dbReference>
<keyword evidence="6" id="KW-0503">Monooxygenase</keyword>
<organism evidence="6 7">
    <name type="scientific">Colletotrichum tabaci</name>
    <dbReference type="NCBI Taxonomy" id="1209068"/>
    <lineage>
        <taxon>Eukaryota</taxon>
        <taxon>Fungi</taxon>
        <taxon>Dikarya</taxon>
        <taxon>Ascomycota</taxon>
        <taxon>Pezizomycotina</taxon>
        <taxon>Sordariomycetes</taxon>
        <taxon>Hypocreomycetidae</taxon>
        <taxon>Glomerellales</taxon>
        <taxon>Glomerellaceae</taxon>
        <taxon>Colletotrichum</taxon>
        <taxon>Colletotrichum destructivum species complex</taxon>
    </lineage>
</organism>
<feature type="region of interest" description="Disordered" evidence="5">
    <location>
        <begin position="73"/>
        <end position="95"/>
    </location>
</feature>
<dbReference type="Proteomes" id="UP001327957">
    <property type="component" value="Unassembled WGS sequence"/>
</dbReference>
<dbReference type="EMBL" id="JASAOK010000002">
    <property type="protein sequence ID" value="KAK6225234.1"/>
    <property type="molecule type" value="Genomic_DNA"/>
</dbReference>
<evidence type="ECO:0000256" key="5">
    <source>
        <dbReference type="SAM" id="MobiDB-lite"/>
    </source>
</evidence>
<proteinExistence type="inferred from homology"/>
<protein>
    <submittedName>
        <fullName evidence="6">Dimethylaniline monooxygenase</fullName>
    </submittedName>
</protein>
<feature type="compositionally biased region" description="Low complexity" evidence="5">
    <location>
        <begin position="179"/>
        <end position="192"/>
    </location>
</feature>
<evidence type="ECO:0000256" key="3">
    <source>
        <dbReference type="ARBA" id="ARBA00022827"/>
    </source>
</evidence>
<keyword evidence="4" id="KW-0560">Oxidoreductase</keyword>
<dbReference type="InterPro" id="IPR020946">
    <property type="entry name" value="Flavin_mOase-like"/>
</dbReference>
<keyword evidence="3" id="KW-0274">FAD</keyword>
<dbReference type="PANTHER" id="PTHR23023">
    <property type="entry name" value="DIMETHYLANILINE MONOOXYGENASE"/>
    <property type="match status" value="1"/>
</dbReference>
<reference evidence="6 7" key="1">
    <citation type="submission" date="2023-04" db="EMBL/GenBank/DDBJ databases">
        <title>Colletotrichum tabacum stain YC1 causing leaf anthracnose on Nicotiana tabacum(L.) cv.</title>
        <authorList>
            <person name="Ji Z."/>
            <person name="Wang M."/>
            <person name="Zhang J."/>
            <person name="Wang N."/>
            <person name="Zhou Z."/>
        </authorList>
    </citation>
    <scope>NUCLEOTIDE SEQUENCE [LARGE SCALE GENOMIC DNA]</scope>
    <source>
        <strain evidence="6 7">YC1</strain>
    </source>
</reference>
<feature type="compositionally biased region" description="Basic and acidic residues" evidence="5">
    <location>
        <begin position="193"/>
        <end position="204"/>
    </location>
</feature>
<dbReference type="PRINTS" id="PR00419">
    <property type="entry name" value="ADXRDTASE"/>
</dbReference>
<dbReference type="AlphaFoldDB" id="A0AAV9TPF8"/>
<feature type="region of interest" description="Disordered" evidence="5">
    <location>
        <begin position="174"/>
        <end position="227"/>
    </location>
</feature>
<sequence>MKPAKRVAVIGLGPAGAITIDALAQEQAFDTIRVFERREAPGGCWLGEAKPPPILQPAELPLLAARTADPQHPAIPAVLPSRTPSSSSSSPGHPRYVESTVYPYLETNVDFVPMQYTQEPFPAAQTPLSRALHGEDTPFRHWSLVRDYVASLVDRRGYDRLVSYNTTVERAEKVRRVTRSTSPSPSAAAAARGGEREVVEKEGKEEEEEAEEEWKLTLRKSDPASSTDSWWEERFDALVVASGHYSVPYIPPTPGLAAFAASRPPGSVIHSKHYRGRAAYLDRTVVVVGASVSAADIATDLTAVARAPVTAVVLGHTPNGYFGAEAFEHPLVRKAPSIARVDAASRTVHFVDGSSVSGVDDIIFGTGYTWTLPFFDNPPPSLPPRPGKETPAAAAAPLPTPRNNRIPNLYLHTIYTPDPTILFVGAVNAGLTFKVFEYQAVLAARLLAGRVPPDRLPDAEAQRAWEADRVASRGDGPRFALVFPDFPDYFETLRRLAGPPTDDGKGRRLPPYNPFWFERFMAGHERRKAMWRRLNAEAREALGGEPRDGGQGDIARAKL</sequence>
<comment type="caution">
    <text evidence="6">The sequence shown here is derived from an EMBL/GenBank/DDBJ whole genome shotgun (WGS) entry which is preliminary data.</text>
</comment>
<feature type="compositionally biased region" description="Basic and acidic residues" evidence="5">
    <location>
        <begin position="213"/>
        <end position="222"/>
    </location>
</feature>
<dbReference type="GO" id="GO:0050661">
    <property type="term" value="F:NADP binding"/>
    <property type="evidence" value="ECO:0007669"/>
    <property type="project" value="InterPro"/>
</dbReference>
<dbReference type="SUPFAM" id="SSF51905">
    <property type="entry name" value="FAD/NAD(P)-binding domain"/>
    <property type="match status" value="2"/>
</dbReference>
<dbReference type="GO" id="GO:0050660">
    <property type="term" value="F:flavin adenine dinucleotide binding"/>
    <property type="evidence" value="ECO:0007669"/>
    <property type="project" value="InterPro"/>
</dbReference>
<evidence type="ECO:0000313" key="7">
    <source>
        <dbReference type="Proteomes" id="UP001327957"/>
    </source>
</evidence>
<comment type="similarity">
    <text evidence="1">Belongs to the FMO family.</text>
</comment>
<dbReference type="InterPro" id="IPR036188">
    <property type="entry name" value="FAD/NAD-bd_sf"/>
</dbReference>
<dbReference type="GO" id="GO:0004499">
    <property type="term" value="F:N,N-dimethylaniline monooxygenase activity"/>
    <property type="evidence" value="ECO:0007669"/>
    <property type="project" value="InterPro"/>
</dbReference>
<accession>A0AAV9TPF8</accession>